<dbReference type="OrthoDB" id="5584247at2759"/>
<dbReference type="Gene3D" id="1.10.167.10">
    <property type="entry name" value="Regulator of G-protein Signalling 4, domain 2"/>
    <property type="match status" value="2"/>
</dbReference>
<dbReference type="Proteomes" id="UP000053105">
    <property type="component" value="Unassembled WGS sequence"/>
</dbReference>
<dbReference type="InterPro" id="IPR052246">
    <property type="entry name" value="Cell_Polariz_PKAAnc"/>
</dbReference>
<feature type="domain" description="RGS" evidence="2">
    <location>
        <begin position="125"/>
        <end position="328"/>
    </location>
</feature>
<dbReference type="CDD" id="cd08721">
    <property type="entry name" value="RGS_AKAP2_2"/>
    <property type="match status" value="1"/>
</dbReference>
<feature type="compositionally biased region" description="Polar residues" evidence="1">
    <location>
        <begin position="66"/>
        <end position="79"/>
    </location>
</feature>
<dbReference type="PROSITE" id="PS50132">
    <property type="entry name" value="RGS"/>
    <property type="match status" value="2"/>
</dbReference>
<dbReference type="FunFam" id="1.10.167.10:FF:000005">
    <property type="entry name" value="Putative A-kinase anchor protein 10 mitochondrial"/>
    <property type="match status" value="1"/>
</dbReference>
<dbReference type="GO" id="GO:0008104">
    <property type="term" value="P:intracellular protein localization"/>
    <property type="evidence" value="ECO:0007669"/>
    <property type="project" value="TreeGrafter"/>
</dbReference>
<feature type="domain" description="RGS" evidence="2">
    <location>
        <begin position="342"/>
        <end position="470"/>
    </location>
</feature>
<dbReference type="GO" id="GO:0016301">
    <property type="term" value="F:kinase activity"/>
    <property type="evidence" value="ECO:0007669"/>
    <property type="project" value="UniProtKB-KW"/>
</dbReference>
<organism evidence="3 4">
    <name type="scientific">Melipona quadrifasciata</name>
    <dbReference type="NCBI Taxonomy" id="166423"/>
    <lineage>
        <taxon>Eukaryota</taxon>
        <taxon>Metazoa</taxon>
        <taxon>Ecdysozoa</taxon>
        <taxon>Arthropoda</taxon>
        <taxon>Hexapoda</taxon>
        <taxon>Insecta</taxon>
        <taxon>Pterygota</taxon>
        <taxon>Neoptera</taxon>
        <taxon>Endopterygota</taxon>
        <taxon>Hymenoptera</taxon>
        <taxon>Apocrita</taxon>
        <taxon>Aculeata</taxon>
        <taxon>Apoidea</taxon>
        <taxon>Anthophila</taxon>
        <taxon>Apidae</taxon>
        <taxon>Melipona</taxon>
    </lineage>
</organism>
<proteinExistence type="predicted"/>
<sequence length="621" mass="70904">MDDTSIRDLTLVNEEQSFAIFSAVFMTSRCRMIQALRCMITEIVQSRCLTNEICQQIAGQKDRPRSLQTSPAKSTSSGRSFGDVFGNDSSTQAGALCSLEEEEENEILNGEARETCSFNSQLSKTLPQILADKGALGYFIQFMETQNCIALIKFWLEVECVCSSFNVLENKVENVECLNCATSTNSIANSMNNNENFQRDATQNNVNSHESKELLLDEYVNSNDTKSNCNDMPKTSQTISKMRQSNHDCKRKDMTTIRQDVLRIHKKYITKDILGTSQIPEDLQVKMEKVLNCENIEPMLQCLSAVQKIVYQTLENEHINDFLRSEFHCKHQIDVLTSGNVQLADILYNETAFFYFMEFMELENKRELLDFWMSAMSYKQNLVEKKGAANPEEAQADALIIYDKYFSLQATMPLGFSDKIRFQVEQNICRENGEGPQPDCFDKPCRIVYNFLSKYYLPTFLSSQLYYKYLSELISTIQSSSCSNLCPRLKRAGSDCSSEVSSVSINMQNTLQAGNEGNKLNNNKNITSGMNIDTRQLYDPDSLWKRNKYSLSVGYIDNLGRFITEIEPDPQRKYESRLTRAVKKLVNMEQDKAKEELAWKIAEMIIREITSLTLGTSNFPS</sequence>
<evidence type="ECO:0000256" key="1">
    <source>
        <dbReference type="SAM" id="MobiDB-lite"/>
    </source>
</evidence>
<protein>
    <submittedName>
        <fullName evidence="3">A-kinase anchor protein 10, mitochondrial</fullName>
    </submittedName>
</protein>
<keyword evidence="4" id="KW-1185">Reference proteome</keyword>
<dbReference type="InterPro" id="IPR037719">
    <property type="entry name" value="AKAP10_AKB_dom"/>
</dbReference>
<dbReference type="CDD" id="cd12804">
    <property type="entry name" value="AKAP10_AKB"/>
    <property type="match status" value="1"/>
</dbReference>
<keyword evidence="3" id="KW-0418">Kinase</keyword>
<dbReference type="SUPFAM" id="SSF48097">
    <property type="entry name" value="Regulator of G-protein signaling, RGS"/>
    <property type="match status" value="2"/>
</dbReference>
<dbReference type="STRING" id="166423.A0A0M8ZSP5"/>
<dbReference type="InterPro" id="IPR044926">
    <property type="entry name" value="RGS_subdomain_2"/>
</dbReference>
<accession>A0A0M8ZSP5</accession>
<dbReference type="GO" id="GO:0051018">
    <property type="term" value="F:protein kinase A binding"/>
    <property type="evidence" value="ECO:0007669"/>
    <property type="project" value="InterPro"/>
</dbReference>
<feature type="region of interest" description="Disordered" evidence="1">
    <location>
        <begin position="64"/>
        <end position="86"/>
    </location>
</feature>
<dbReference type="InterPro" id="IPR036305">
    <property type="entry name" value="RGS_sf"/>
</dbReference>
<evidence type="ECO:0000313" key="3">
    <source>
        <dbReference type="EMBL" id="KOX70345.1"/>
    </source>
</evidence>
<dbReference type="SMART" id="SM00315">
    <property type="entry name" value="RGS"/>
    <property type="match status" value="2"/>
</dbReference>
<evidence type="ECO:0000313" key="4">
    <source>
        <dbReference type="Proteomes" id="UP000053105"/>
    </source>
</evidence>
<evidence type="ECO:0000259" key="2">
    <source>
        <dbReference type="PROSITE" id="PS50132"/>
    </source>
</evidence>
<dbReference type="PANTHER" id="PTHR13155:SF1">
    <property type="entry name" value="A-KINASE ANCHOR PROTEIN 10, MITOCHONDRIAL"/>
    <property type="match status" value="1"/>
</dbReference>
<reference evidence="3 4" key="1">
    <citation type="submission" date="2015-07" db="EMBL/GenBank/DDBJ databases">
        <title>The genome of Melipona quadrifasciata.</title>
        <authorList>
            <person name="Pan H."/>
            <person name="Kapheim K."/>
        </authorList>
    </citation>
    <scope>NUCLEOTIDE SEQUENCE [LARGE SCALE GENOMIC DNA]</scope>
    <source>
        <strain evidence="3">0111107301</strain>
        <tissue evidence="3">Whole body</tissue>
    </source>
</reference>
<dbReference type="AlphaFoldDB" id="A0A0M8ZSP5"/>
<dbReference type="GO" id="GO:0005886">
    <property type="term" value="C:plasma membrane"/>
    <property type="evidence" value="ECO:0007669"/>
    <property type="project" value="TreeGrafter"/>
</dbReference>
<name>A0A0M8ZSP5_9HYME</name>
<dbReference type="PANTHER" id="PTHR13155">
    <property type="entry name" value="A-KINASE ANCHOR PROTEINS"/>
    <property type="match status" value="1"/>
</dbReference>
<dbReference type="EMBL" id="KQ435863">
    <property type="protein sequence ID" value="KOX70345.1"/>
    <property type="molecule type" value="Genomic_DNA"/>
</dbReference>
<dbReference type="GO" id="GO:0005739">
    <property type="term" value="C:mitochondrion"/>
    <property type="evidence" value="ECO:0007669"/>
    <property type="project" value="TreeGrafter"/>
</dbReference>
<gene>
    <name evidence="3" type="ORF">WN51_04748</name>
</gene>
<dbReference type="Pfam" id="PF00615">
    <property type="entry name" value="RGS"/>
    <property type="match status" value="2"/>
</dbReference>
<keyword evidence="3" id="KW-0808">Transferase</keyword>
<dbReference type="InterPro" id="IPR016137">
    <property type="entry name" value="RGS"/>
</dbReference>